<keyword evidence="3" id="KW-0597">Phosphoprotein</keyword>
<dbReference type="Gene3D" id="2.10.70.100">
    <property type="match status" value="1"/>
</dbReference>
<dbReference type="PANTHER" id="PTHR43304:SF1">
    <property type="entry name" value="PAC DOMAIN-CONTAINING PROTEIN"/>
    <property type="match status" value="1"/>
</dbReference>
<evidence type="ECO:0000256" key="2">
    <source>
        <dbReference type="ARBA" id="ARBA00012438"/>
    </source>
</evidence>
<comment type="caution">
    <text evidence="9">The sequence shown here is derived from an EMBL/GenBank/DDBJ whole genome shotgun (WGS) entry which is preliminary data.</text>
</comment>
<dbReference type="InterPro" id="IPR013655">
    <property type="entry name" value="PAS_fold_3"/>
</dbReference>
<feature type="domain" description="PAS" evidence="7">
    <location>
        <begin position="1205"/>
        <end position="1259"/>
    </location>
</feature>
<dbReference type="InterPro" id="IPR029016">
    <property type="entry name" value="GAF-like_dom_sf"/>
</dbReference>
<dbReference type="Proteomes" id="UP000634668">
    <property type="component" value="Unassembled WGS sequence"/>
</dbReference>
<evidence type="ECO:0000256" key="3">
    <source>
        <dbReference type="ARBA" id="ARBA00022553"/>
    </source>
</evidence>
<dbReference type="Pfam" id="PF13426">
    <property type="entry name" value="PAS_9"/>
    <property type="match status" value="3"/>
</dbReference>
<evidence type="ECO:0000259" key="7">
    <source>
        <dbReference type="PROSITE" id="PS50112"/>
    </source>
</evidence>
<dbReference type="PROSITE" id="PS50113">
    <property type="entry name" value="PAC"/>
    <property type="match status" value="6"/>
</dbReference>
<keyword evidence="10" id="KW-1185">Reference proteome</keyword>
<feature type="domain" description="PAS" evidence="7">
    <location>
        <begin position="424"/>
        <end position="473"/>
    </location>
</feature>
<evidence type="ECO:0000313" key="10">
    <source>
        <dbReference type="Proteomes" id="UP000634668"/>
    </source>
</evidence>
<evidence type="ECO:0000256" key="1">
    <source>
        <dbReference type="ARBA" id="ARBA00000085"/>
    </source>
</evidence>
<name>A0A918J5E3_9FLAO</name>
<reference evidence="9" key="1">
    <citation type="journal article" date="2014" name="Int. J. Syst. Evol. Microbiol.">
        <title>Complete genome sequence of Corynebacterium casei LMG S-19264T (=DSM 44701T), isolated from a smear-ripened cheese.</title>
        <authorList>
            <consortium name="US DOE Joint Genome Institute (JGI-PGF)"/>
            <person name="Walter F."/>
            <person name="Albersmeier A."/>
            <person name="Kalinowski J."/>
            <person name="Ruckert C."/>
        </authorList>
    </citation>
    <scope>NUCLEOTIDE SEQUENCE</scope>
    <source>
        <strain evidence="9">KCTC 12113</strain>
    </source>
</reference>
<evidence type="ECO:0000259" key="8">
    <source>
        <dbReference type="PROSITE" id="PS50113"/>
    </source>
</evidence>
<feature type="domain" description="PAS" evidence="7">
    <location>
        <begin position="963"/>
        <end position="1033"/>
    </location>
</feature>
<keyword evidence="4" id="KW-0808">Transferase</keyword>
<feature type="domain" description="PAC" evidence="8">
    <location>
        <begin position="1036"/>
        <end position="1084"/>
    </location>
</feature>
<dbReference type="SMART" id="SM00091">
    <property type="entry name" value="PAS"/>
    <property type="match status" value="7"/>
</dbReference>
<dbReference type="GO" id="GO:0000155">
    <property type="term" value="F:phosphorelay sensor kinase activity"/>
    <property type="evidence" value="ECO:0007669"/>
    <property type="project" value="InterPro"/>
</dbReference>
<feature type="domain" description="PAS" evidence="7">
    <location>
        <begin position="674"/>
        <end position="726"/>
    </location>
</feature>
<dbReference type="NCBIfam" id="TIGR00229">
    <property type="entry name" value="sensory_box"/>
    <property type="match status" value="7"/>
</dbReference>
<dbReference type="SUPFAM" id="SSF55781">
    <property type="entry name" value="GAF domain-like"/>
    <property type="match status" value="1"/>
</dbReference>
<gene>
    <name evidence="9" type="ORF">GCM10007383_33320</name>
</gene>
<evidence type="ECO:0000256" key="4">
    <source>
        <dbReference type="ARBA" id="ARBA00022679"/>
    </source>
</evidence>
<feature type="domain" description="PAC" evidence="8">
    <location>
        <begin position="1399"/>
        <end position="1451"/>
    </location>
</feature>
<protein>
    <recommendedName>
        <fullName evidence="2">histidine kinase</fullName>
        <ecNumber evidence="2">2.7.13.3</ecNumber>
    </recommendedName>
</protein>
<dbReference type="SUPFAM" id="SSF55785">
    <property type="entry name" value="PYP-like sensor domain (PAS domain)"/>
    <property type="match status" value="9"/>
</dbReference>
<feature type="coiled-coil region" evidence="6">
    <location>
        <begin position="1442"/>
        <end position="1473"/>
    </location>
</feature>
<dbReference type="RefSeq" id="WP_026814416.1">
    <property type="nucleotide sequence ID" value="NZ_BMWP01000029.1"/>
</dbReference>
<feature type="domain" description="PAS" evidence="7">
    <location>
        <begin position="315"/>
        <end position="369"/>
    </location>
</feature>
<dbReference type="PANTHER" id="PTHR43304">
    <property type="entry name" value="PHYTOCHROME-LIKE PROTEIN CPH1"/>
    <property type="match status" value="1"/>
</dbReference>
<proteinExistence type="predicted"/>
<dbReference type="InterPro" id="IPR000700">
    <property type="entry name" value="PAS-assoc_C"/>
</dbReference>
<sequence>MSEDILLFLPSYQKLALPQKIYEEICQLTSIILDLKLNNIALLAVPNRESFGTNSIEATTSMEHLLNEYLSTGSHEMRIIENIPEYKKSKEPTIKLPENHPSFIAILPLVNPLGIIEGLFLISDFHSKVLSPKEVDGIKTLMDHTLSLLAIETEQKSIGEVENPNDLWDFPVVDAIVISSTTTWKLEVESDKFYIKPSFIAFLGYNSDQFEINSIDKWTNLIHPSDKYKFNTVLDNWINKKPSANIIDIRILQQSGQFIWIQIKANKIADTEDFSPTIIEGEIHDITPQKKIYEQIDFLSPKYTSVIQAGYNLHLIIDLNGQINYASGGNGLPLGYSLEEISGKDVFNYVHEDDRETTYNNFVKFYKNEPFISKPFRFKHKDGSWKWLEVLVINLSNDSVIQGIVVNAKDITERMSMAHNLLISQENRRFLFNSDPLPKYILDLGTHKILDVNESMVSHFGYTREELIGMHALSLKPDIEVPVFLEAVKKSAPKDGNISYGIFTHQSKNGKLSQLEIVGHQIKINDRDCMLVSCNDVSEREFYLHDLKQTERKLIETAAIAKLGYFSLDLKSFTISWSDEVYTIWGREKGEFELNYNNFLATIHPEDRTQFQRMEAFSNSDNWIHDATYRIILPDGSLRWIHGLGYFVLGSNNIPDYFEGTVQDVTDKKKEEEQLRLLKSVITHTKEAVLITEAVALKQGGHKIIYVNQAFLKMTGYTEKEILGKSTYILKSPNVDPLDIKRLEASMACWDAFDMTIRSKNKLGEDYWVNFVMNPVADENGRYTHWVSIERDVTERKNYLLQRKILNDIGDLFNKDEVLEACLTSILKHLTENINYTAGQIWLPDSNKTTISLAAQYPPDQKSFFDYAPTTFQLGQGLPGSLWEIGEIAVWSCLENDFIFDQNGTAKLSCRQEVVGIPLLHNRKVKGILVLGMENNYKNPLFYGGLFKQIQTYLGSAINRRLLEIELDEIFKFTPAILSKIGDDGKFRKISPATKQLLGYTDEEMLWRNSMDFVHPEDKLKTTRQLNLLKQGKAVRSFENRYLTKDGKIKWINWTANPTQEKGTIYTVGTDITEKKQLEELLMDITNQARIGAWEMHFDKATVYWSEMTKIIHEVDRDYVPSLKSLTGFYKDETSSKKFSDLILKTFHQGEPFDVELPIITGKGQERWVRVLGKPEIINDQCIRIYGSFQDIHQLKITQLDYKTTSEEKNLILEGIGDAFISMTNEGIVSYWNQKAEKSFGIERALILSHPIEEVFSYITDQKFFQKIITSSQDSINQTFEGYSTDNDTWFEINIYPSDNGVSIFIKDINERIAAKKEIELSNERFQKVSQATNDAIWDYDFTKQSLFLSEGFKLLFGHDISPDAINQNTWFSLLHPEDKDRVMESFNQAINDPKKDKWEVEYRFLKQSGEFAYVWDKGAVIRNQEGVPVRVVGSMTDITYRKEYEDSLRKLNNELQEHAVNIEEQNKKLREIAWTQSHVVRAPLARLMGLIHIIKDDSILEEEKIGLLDHILSSASELDLIISNIVNKSQSLMNNK</sequence>
<comment type="catalytic activity">
    <reaction evidence="1">
        <text>ATP + protein L-histidine = ADP + protein N-phospho-L-histidine.</text>
        <dbReference type="EC" id="2.7.13.3"/>
    </reaction>
</comment>
<feature type="domain" description="PAC" evidence="8">
    <location>
        <begin position="245"/>
        <end position="298"/>
    </location>
</feature>
<dbReference type="InterPro" id="IPR001610">
    <property type="entry name" value="PAC"/>
</dbReference>
<keyword evidence="6" id="KW-0175">Coiled coil</keyword>
<dbReference type="InterPro" id="IPR036097">
    <property type="entry name" value="HisK_dim/P_sf"/>
</dbReference>
<dbReference type="InterPro" id="IPR000014">
    <property type="entry name" value="PAS"/>
</dbReference>
<dbReference type="InterPro" id="IPR052162">
    <property type="entry name" value="Sensor_kinase/Photoreceptor"/>
</dbReference>
<accession>A0A918J5E3</accession>
<dbReference type="SUPFAM" id="SSF47384">
    <property type="entry name" value="Homodimeric domain of signal transducing histidine kinase"/>
    <property type="match status" value="1"/>
</dbReference>
<dbReference type="InterPro" id="IPR035965">
    <property type="entry name" value="PAS-like_dom_sf"/>
</dbReference>
<feature type="domain" description="PAC" evidence="8">
    <location>
        <begin position="625"/>
        <end position="677"/>
    </location>
</feature>
<feature type="domain" description="PAS" evidence="7">
    <location>
        <begin position="1322"/>
        <end position="1394"/>
    </location>
</feature>
<evidence type="ECO:0000313" key="9">
    <source>
        <dbReference type="EMBL" id="GGW46335.1"/>
    </source>
</evidence>
<dbReference type="Gene3D" id="1.10.287.130">
    <property type="match status" value="1"/>
</dbReference>
<feature type="domain" description="PAC" evidence="8">
    <location>
        <begin position="372"/>
        <end position="423"/>
    </location>
</feature>
<dbReference type="Pfam" id="PF08447">
    <property type="entry name" value="PAS_3"/>
    <property type="match status" value="5"/>
</dbReference>
<dbReference type="Gene3D" id="3.30.450.40">
    <property type="match status" value="1"/>
</dbReference>
<organism evidence="9 10">
    <name type="scientific">Arenibacter certesii</name>
    <dbReference type="NCBI Taxonomy" id="228955"/>
    <lineage>
        <taxon>Bacteria</taxon>
        <taxon>Pseudomonadati</taxon>
        <taxon>Bacteroidota</taxon>
        <taxon>Flavobacteriia</taxon>
        <taxon>Flavobacteriales</taxon>
        <taxon>Flavobacteriaceae</taxon>
        <taxon>Arenibacter</taxon>
    </lineage>
</organism>
<keyword evidence="5" id="KW-0418">Kinase</keyword>
<dbReference type="SMART" id="SM00086">
    <property type="entry name" value="PAC"/>
    <property type="match status" value="7"/>
</dbReference>
<dbReference type="PROSITE" id="PS50112">
    <property type="entry name" value="PAS"/>
    <property type="match status" value="6"/>
</dbReference>
<dbReference type="EC" id="2.7.13.3" evidence="2"/>
<evidence type="ECO:0000256" key="6">
    <source>
        <dbReference type="SAM" id="Coils"/>
    </source>
</evidence>
<dbReference type="CDD" id="cd00130">
    <property type="entry name" value="PAS"/>
    <property type="match status" value="6"/>
</dbReference>
<dbReference type="Gene3D" id="3.30.450.20">
    <property type="entry name" value="PAS domain"/>
    <property type="match status" value="9"/>
</dbReference>
<dbReference type="EMBL" id="BMWP01000029">
    <property type="protein sequence ID" value="GGW46335.1"/>
    <property type="molecule type" value="Genomic_DNA"/>
</dbReference>
<reference evidence="9" key="2">
    <citation type="submission" date="2020-09" db="EMBL/GenBank/DDBJ databases">
        <authorList>
            <person name="Sun Q."/>
            <person name="Kim S."/>
        </authorList>
    </citation>
    <scope>NUCLEOTIDE SEQUENCE</scope>
    <source>
        <strain evidence="9">KCTC 12113</strain>
    </source>
</reference>
<evidence type="ECO:0000256" key="5">
    <source>
        <dbReference type="ARBA" id="ARBA00022777"/>
    </source>
</evidence>
<feature type="domain" description="PAC" evidence="8">
    <location>
        <begin position="753"/>
        <end position="805"/>
    </location>
</feature>